<name>A0A8J7V4V0_9PROT</name>
<evidence type="ECO:0000259" key="1">
    <source>
        <dbReference type="PROSITE" id="PS50017"/>
    </source>
</evidence>
<keyword evidence="3" id="KW-1185">Reference proteome</keyword>
<feature type="domain" description="Death" evidence="1">
    <location>
        <begin position="105"/>
        <end position="177"/>
    </location>
</feature>
<dbReference type="InterPro" id="IPR000488">
    <property type="entry name" value="Death_dom"/>
</dbReference>
<sequence length="467" mass="52417">MSVDAAAQLTQFVRDLPEASLKKLAATIELDRGENRYGLPHDAIMRILRPRLAEIRAPRIFTPQRILCVPFEDMLVIKDEGYKETGHILRASIMPMWSLLTEELIPEDWPALAEEFAESQKADQEDRRDASASAIWHSAAEALGAWVAEQEADPEVLRRAIKKLGGTRVIEDIKEMAYTLEIADTLEAAKAGLPRKPILNLSQEQVVILKRYYDQVVEQNPGRELYFMLAIMGRLLQPFPILKLVRAITRKLDDTLASRSDLATVGNKVIRALEEDAEKVARVAEETDSTEEELMSRTRRFAAAFKGITTDIGIRRDGDWGKRMYACRTMVSEAVEHMILSDATQVVLSVLPKSGTRATADFSKEPDENRFERSERRARAIGEAMGIAEEIGLQSACASTVNELRKDLNNYAARIIARLPKTEDHERGNARAHLACAVRLIELITNSDEADLLRRRGNAALDKKTMS</sequence>
<dbReference type="RefSeq" id="WP_210682658.1">
    <property type="nucleotide sequence ID" value="NZ_JAGMWN010000006.1"/>
</dbReference>
<accession>A0A8J7V4V0</accession>
<dbReference type="GO" id="GO:0007165">
    <property type="term" value="P:signal transduction"/>
    <property type="evidence" value="ECO:0007669"/>
    <property type="project" value="InterPro"/>
</dbReference>
<comment type="caution">
    <text evidence="2">The sequence shown here is derived from an EMBL/GenBank/DDBJ whole genome shotgun (WGS) entry which is preliminary data.</text>
</comment>
<dbReference type="Proteomes" id="UP000672602">
    <property type="component" value="Unassembled WGS sequence"/>
</dbReference>
<evidence type="ECO:0000313" key="2">
    <source>
        <dbReference type="EMBL" id="MBP5858079.1"/>
    </source>
</evidence>
<reference evidence="2" key="1">
    <citation type="submission" date="2021-04" db="EMBL/GenBank/DDBJ databases">
        <authorList>
            <person name="Zhang D.-C."/>
        </authorList>
    </citation>
    <scope>NUCLEOTIDE SEQUENCE</scope>
    <source>
        <strain evidence="2">CGMCC 1.15697</strain>
    </source>
</reference>
<dbReference type="AlphaFoldDB" id="A0A8J7V4V0"/>
<protein>
    <recommendedName>
        <fullName evidence="1">Death domain-containing protein</fullName>
    </recommendedName>
</protein>
<dbReference type="PROSITE" id="PS50017">
    <property type="entry name" value="DEATH_DOMAIN"/>
    <property type="match status" value="1"/>
</dbReference>
<dbReference type="EMBL" id="JAGMWN010000006">
    <property type="protein sequence ID" value="MBP5858079.1"/>
    <property type="molecule type" value="Genomic_DNA"/>
</dbReference>
<organism evidence="2 3">
    <name type="scientific">Marivibrio halodurans</name>
    <dbReference type="NCBI Taxonomy" id="2039722"/>
    <lineage>
        <taxon>Bacteria</taxon>
        <taxon>Pseudomonadati</taxon>
        <taxon>Pseudomonadota</taxon>
        <taxon>Alphaproteobacteria</taxon>
        <taxon>Rhodospirillales</taxon>
        <taxon>Rhodospirillaceae</taxon>
        <taxon>Marivibrio</taxon>
    </lineage>
</organism>
<evidence type="ECO:0000313" key="3">
    <source>
        <dbReference type="Proteomes" id="UP000672602"/>
    </source>
</evidence>
<proteinExistence type="predicted"/>
<gene>
    <name evidence="2" type="ORF">KAJ83_13755</name>
</gene>